<dbReference type="WBParaSite" id="PEQ_0000877901-mRNA-1">
    <property type="protein sequence ID" value="PEQ_0000877901-mRNA-1"/>
    <property type="gene ID" value="PEQ_0000877901"/>
</dbReference>
<reference evidence="3" key="1">
    <citation type="submission" date="2022-11" db="UniProtKB">
        <authorList>
            <consortium name="WormBaseParasite"/>
        </authorList>
    </citation>
    <scope>IDENTIFICATION</scope>
</reference>
<feature type="transmembrane region" description="Helical" evidence="1">
    <location>
        <begin position="36"/>
        <end position="57"/>
    </location>
</feature>
<feature type="transmembrane region" description="Helical" evidence="1">
    <location>
        <begin position="96"/>
        <end position="115"/>
    </location>
</feature>
<name>A0A914RVA1_PAREQ</name>
<evidence type="ECO:0000256" key="1">
    <source>
        <dbReference type="SAM" id="Phobius"/>
    </source>
</evidence>
<protein>
    <submittedName>
        <fullName evidence="3">G-protein coupled receptors family 1 profile domain-containing protein</fullName>
    </submittedName>
</protein>
<proteinExistence type="predicted"/>
<keyword evidence="1" id="KW-0472">Membrane</keyword>
<dbReference type="AlphaFoldDB" id="A0A914RVA1"/>
<accession>A0A914RVA1</accession>
<dbReference type="SUPFAM" id="SSF81321">
    <property type="entry name" value="Family A G protein-coupled receptor-like"/>
    <property type="match status" value="1"/>
</dbReference>
<evidence type="ECO:0000313" key="3">
    <source>
        <dbReference type="WBParaSite" id="PEQ_0000877901-mRNA-1"/>
    </source>
</evidence>
<evidence type="ECO:0000313" key="2">
    <source>
        <dbReference type="Proteomes" id="UP000887564"/>
    </source>
</evidence>
<keyword evidence="1" id="KW-1133">Transmembrane helix</keyword>
<keyword evidence="2" id="KW-1185">Reference proteome</keyword>
<keyword evidence="1" id="KW-0812">Transmembrane</keyword>
<sequence length="143" mass="16827">MNVLVEWLTKYPMVLSFKPSKSRDKSRIQVNQNAVYQIYATTIAFYGPTMIMIILYVKMWLAAKRLTDQDRIAKKSINGSDRETSRNRKAHRPSTILQKIPLVILFYFFGSLFLMAEANSFRLLHLQWLFLLFFMATRHNTSI</sequence>
<organism evidence="2 3">
    <name type="scientific">Parascaris equorum</name>
    <name type="common">Equine roundworm</name>
    <dbReference type="NCBI Taxonomy" id="6256"/>
    <lineage>
        <taxon>Eukaryota</taxon>
        <taxon>Metazoa</taxon>
        <taxon>Ecdysozoa</taxon>
        <taxon>Nematoda</taxon>
        <taxon>Chromadorea</taxon>
        <taxon>Rhabditida</taxon>
        <taxon>Spirurina</taxon>
        <taxon>Ascaridomorpha</taxon>
        <taxon>Ascaridoidea</taxon>
        <taxon>Ascarididae</taxon>
        <taxon>Parascaris</taxon>
    </lineage>
</organism>
<dbReference type="Proteomes" id="UP000887564">
    <property type="component" value="Unplaced"/>
</dbReference>
<dbReference type="Gene3D" id="1.20.1070.10">
    <property type="entry name" value="Rhodopsin 7-helix transmembrane proteins"/>
    <property type="match status" value="1"/>
</dbReference>